<evidence type="ECO:0000256" key="6">
    <source>
        <dbReference type="ARBA" id="ARBA00023276"/>
    </source>
</evidence>
<protein>
    <recommendedName>
        <fullName evidence="7">Photosystem II extrinsic protein O</fullName>
    </recommendedName>
    <alternativeName>
        <fullName evidence="8">Photosystem II manganese-stabilizing polypeptide</fullName>
    </alternativeName>
</protein>
<feature type="signal peptide" evidence="10">
    <location>
        <begin position="1"/>
        <end position="27"/>
    </location>
</feature>
<dbReference type="AlphaFoldDB" id="A0A1Z3HIN4"/>
<dbReference type="GO" id="GO:0010242">
    <property type="term" value="F:oxygen evolving activity"/>
    <property type="evidence" value="ECO:0007669"/>
    <property type="project" value="InterPro"/>
</dbReference>
<evidence type="ECO:0000256" key="2">
    <source>
        <dbReference type="ARBA" id="ARBA00009838"/>
    </source>
</evidence>
<comment type="function">
    <text evidence="9">One of the extrinsic, lumenal subunits of photosystem II (PSII), which stabilize and protect the oxygen-evolving complex. PSII is a light-driven water plastoquinone oxidoreductase, using light energy to abstract electrons from H(2)O, generating a proton gradient subsequently used for ATP formation. Required for dimerization of PSII and for binding of PsbQ to PSII.</text>
</comment>
<evidence type="ECO:0000256" key="1">
    <source>
        <dbReference type="ARBA" id="ARBA00004526"/>
    </source>
</evidence>
<dbReference type="Proteomes" id="UP000191901">
    <property type="component" value="Chromosome"/>
</dbReference>
<reference evidence="11 12" key="1">
    <citation type="journal article" date="2016" name="Biochim. Biophys. Acta">
        <title>Characterization of red-shifted phycobilisomes isolated from the chlorophyll f-containing cyanobacterium Halomicronema hongdechloris.</title>
        <authorList>
            <person name="Li Y."/>
            <person name="Lin Y."/>
            <person name="Garvey C.J."/>
            <person name="Birch D."/>
            <person name="Corkery R.W."/>
            <person name="Loughlin P.C."/>
            <person name="Scheer H."/>
            <person name="Willows R.D."/>
            <person name="Chen M."/>
        </authorList>
    </citation>
    <scope>NUCLEOTIDE SEQUENCE [LARGE SCALE GENOMIC DNA]</scope>
    <source>
        <strain evidence="11 12">C2206</strain>
    </source>
</reference>
<dbReference type="PROSITE" id="PS51257">
    <property type="entry name" value="PROKAR_LIPOPROTEIN"/>
    <property type="match status" value="1"/>
</dbReference>
<dbReference type="SUPFAM" id="SSF56925">
    <property type="entry name" value="OMPA-like"/>
    <property type="match status" value="1"/>
</dbReference>
<keyword evidence="3" id="KW-0602">Photosynthesis</keyword>
<keyword evidence="12" id="KW-1185">Reference proteome</keyword>
<dbReference type="Pfam" id="PF01716">
    <property type="entry name" value="MSP"/>
    <property type="match status" value="1"/>
</dbReference>
<keyword evidence="5" id="KW-0472">Membrane</keyword>
<dbReference type="GO" id="GO:0031676">
    <property type="term" value="C:plasma membrane-derived thylakoid membrane"/>
    <property type="evidence" value="ECO:0007669"/>
    <property type="project" value="UniProtKB-SubCell"/>
</dbReference>
<dbReference type="EMBL" id="CP021983">
    <property type="protein sequence ID" value="ASC70158.1"/>
    <property type="molecule type" value="Genomic_DNA"/>
</dbReference>
<accession>A0A1Z3HIN4</accession>
<comment type="subcellular location">
    <subcellularLocation>
        <location evidence="1">Cellular thylakoid membrane</location>
        <topology evidence="1">Peripheral membrane protein</topology>
        <orientation evidence="1">Lumenal side</orientation>
    </subcellularLocation>
</comment>
<evidence type="ECO:0000313" key="11">
    <source>
        <dbReference type="EMBL" id="ASC70158.1"/>
    </source>
</evidence>
<keyword evidence="6" id="KW-0604">Photosystem II</keyword>
<keyword evidence="10" id="KW-0732">Signal</keyword>
<dbReference type="Gene3D" id="3.30.2050.10">
    <property type="entry name" value="photosynthetic oxygen evolving center domain"/>
    <property type="match status" value="1"/>
</dbReference>
<name>A0A1Z3HIN4_9CYAN</name>
<comment type="similarity">
    <text evidence="2">Belongs to the PsbO family.</text>
</comment>
<gene>
    <name evidence="11" type="primary">psbO_2</name>
    <name evidence="11" type="ORF">XM38_010880</name>
</gene>
<keyword evidence="11" id="KW-0560">Oxidoreductase</keyword>
<dbReference type="STRING" id="1641165.XM38_04980"/>
<feature type="chain" id="PRO_5012531886" description="Photosystem II extrinsic protein O" evidence="10">
    <location>
        <begin position="28"/>
        <end position="274"/>
    </location>
</feature>
<dbReference type="KEGG" id="hhg:XM38_010880"/>
<dbReference type="GO" id="GO:0010207">
    <property type="term" value="P:photosystem II assembly"/>
    <property type="evidence" value="ECO:0007669"/>
    <property type="project" value="InterPro"/>
</dbReference>
<dbReference type="GO" id="GO:0042549">
    <property type="term" value="P:photosystem II stabilization"/>
    <property type="evidence" value="ECO:0007669"/>
    <property type="project" value="InterPro"/>
</dbReference>
<organism evidence="11 12">
    <name type="scientific">Halomicronema hongdechloris C2206</name>
    <dbReference type="NCBI Taxonomy" id="1641165"/>
    <lineage>
        <taxon>Bacteria</taxon>
        <taxon>Bacillati</taxon>
        <taxon>Cyanobacteriota</taxon>
        <taxon>Cyanophyceae</taxon>
        <taxon>Nodosilineales</taxon>
        <taxon>Nodosilineaceae</taxon>
        <taxon>Halomicronema</taxon>
    </lineage>
</organism>
<dbReference type="PANTHER" id="PTHR34058">
    <property type="entry name" value="OXYGEN-EVOLVING ENHANCER PROTEIN 1-2, CHLOROPLASTIC"/>
    <property type="match status" value="1"/>
</dbReference>
<evidence type="ECO:0000256" key="5">
    <source>
        <dbReference type="ARBA" id="ARBA00023136"/>
    </source>
</evidence>
<sequence length="274" mass="29441">MRYRTFIAMALALCLGLLTACSGGASATSDSLSYEQIKGSGLANLCPQVADSRRDAIAITPNQSYTIRAMCLQPTAFLVKPEPLVKGKETKFVQTKPLTRASYTIDQVSGTLTADKDGRLKMVEQSGFDFQPVTVQLPDGERVPLLFSIKGLVAQSPSEEINPSTNFTGAFDVPAYRTAGFLDPKGRGVSLGYDSAVGLPPQADADEFRKQNQKVFDVAKGDLSLQVKQVDAGTGEISGVFESIQPSDSDFGSREPLDVKIQGVFYARLEPEAT</sequence>
<evidence type="ECO:0000256" key="4">
    <source>
        <dbReference type="ARBA" id="ARBA00023078"/>
    </source>
</evidence>
<dbReference type="Gene3D" id="2.40.160.30">
    <property type="entry name" value="Photosystem II, cytochrome c-550 precursor"/>
    <property type="match status" value="1"/>
</dbReference>
<dbReference type="InterPro" id="IPR002628">
    <property type="entry name" value="PsbO"/>
</dbReference>
<evidence type="ECO:0000313" key="12">
    <source>
        <dbReference type="Proteomes" id="UP000191901"/>
    </source>
</evidence>
<dbReference type="InterPro" id="IPR011250">
    <property type="entry name" value="OMP/PagP_B-barrel"/>
</dbReference>
<dbReference type="OrthoDB" id="479833at2"/>
<evidence type="ECO:0000256" key="10">
    <source>
        <dbReference type="SAM" id="SignalP"/>
    </source>
</evidence>
<dbReference type="SMR" id="A0A1Z3HIN4"/>
<evidence type="ECO:0000256" key="7">
    <source>
        <dbReference type="ARBA" id="ARBA00039796"/>
    </source>
</evidence>
<evidence type="ECO:0000256" key="8">
    <source>
        <dbReference type="ARBA" id="ARBA00043037"/>
    </source>
</evidence>
<evidence type="ECO:0000256" key="9">
    <source>
        <dbReference type="ARBA" id="ARBA00046136"/>
    </source>
</evidence>
<keyword evidence="4" id="KW-0793">Thylakoid</keyword>
<evidence type="ECO:0000256" key="3">
    <source>
        <dbReference type="ARBA" id="ARBA00022531"/>
    </source>
</evidence>
<dbReference type="GO" id="GO:0009654">
    <property type="term" value="C:photosystem II oxygen evolving complex"/>
    <property type="evidence" value="ECO:0007669"/>
    <property type="project" value="InterPro"/>
</dbReference>
<proteinExistence type="inferred from homology"/>